<keyword evidence="3" id="KW-1185">Reference proteome</keyword>
<dbReference type="eggNOG" id="KOG4784">
    <property type="taxonomic scope" value="Eukaryota"/>
</dbReference>
<gene>
    <name evidence="2" type="primary">Dgri\GH17688</name>
    <name evidence="2" type="ORF">Dgri_GH17688</name>
</gene>
<dbReference type="KEGG" id="dgr:6569302"/>
<dbReference type="STRING" id="7222.B4JWU6"/>
<evidence type="ECO:0000313" key="2">
    <source>
        <dbReference type="EMBL" id="EDV95222.1"/>
    </source>
</evidence>
<evidence type="ECO:0000256" key="1">
    <source>
        <dbReference type="SAM" id="MobiDB-lite"/>
    </source>
</evidence>
<dbReference type="Pfam" id="PF09814">
    <property type="entry name" value="HECT_2"/>
    <property type="match status" value="1"/>
</dbReference>
<dbReference type="PhylomeDB" id="B4JWU6"/>
<dbReference type="AlphaFoldDB" id="B4JWU6"/>
<feature type="compositionally biased region" description="Acidic residues" evidence="1">
    <location>
        <begin position="439"/>
        <end position="453"/>
    </location>
</feature>
<dbReference type="InterPro" id="IPR019193">
    <property type="entry name" value="UBQ-conj_enz_E2-bd_prot"/>
</dbReference>
<name>B4JWU6_DROGR</name>
<organism evidence="3">
    <name type="scientific">Drosophila grimshawi</name>
    <name type="common">Hawaiian fruit fly</name>
    <name type="synonym">Idiomyia grimshawi</name>
    <dbReference type="NCBI Taxonomy" id="7222"/>
    <lineage>
        <taxon>Eukaryota</taxon>
        <taxon>Metazoa</taxon>
        <taxon>Ecdysozoa</taxon>
        <taxon>Arthropoda</taxon>
        <taxon>Hexapoda</taxon>
        <taxon>Insecta</taxon>
        <taxon>Pterygota</taxon>
        <taxon>Neoptera</taxon>
        <taxon>Endopterygota</taxon>
        <taxon>Diptera</taxon>
        <taxon>Brachycera</taxon>
        <taxon>Muscomorpha</taxon>
        <taxon>Ephydroidea</taxon>
        <taxon>Drosophilidae</taxon>
        <taxon>Drosophila</taxon>
        <taxon>Hawaiian Drosophila</taxon>
    </lineage>
</organism>
<proteinExistence type="predicted"/>
<dbReference type="EMBL" id="CH916376">
    <property type="protein sequence ID" value="EDV95222.1"/>
    <property type="molecule type" value="Genomic_DNA"/>
</dbReference>
<feature type="region of interest" description="Disordered" evidence="1">
    <location>
        <begin position="410"/>
        <end position="460"/>
    </location>
</feature>
<evidence type="ECO:0000313" key="3">
    <source>
        <dbReference type="Proteomes" id="UP000001070"/>
    </source>
</evidence>
<accession>B4JWU6</accession>
<reference evidence="2 3" key="1">
    <citation type="journal article" date="2007" name="Nature">
        <title>Evolution of genes and genomes on the Drosophila phylogeny.</title>
        <authorList>
            <consortium name="Drosophila 12 Genomes Consortium"/>
            <person name="Clark A.G."/>
            <person name="Eisen M.B."/>
            <person name="Smith D.R."/>
            <person name="Bergman C.M."/>
            <person name="Oliver B."/>
            <person name="Markow T.A."/>
            <person name="Kaufman T.C."/>
            <person name="Kellis M."/>
            <person name="Gelbart W."/>
            <person name="Iyer V.N."/>
            <person name="Pollard D.A."/>
            <person name="Sackton T.B."/>
            <person name="Larracuente A.M."/>
            <person name="Singh N.D."/>
            <person name="Abad J.P."/>
            <person name="Abt D.N."/>
            <person name="Adryan B."/>
            <person name="Aguade M."/>
            <person name="Akashi H."/>
            <person name="Anderson W.W."/>
            <person name="Aquadro C.F."/>
            <person name="Ardell D.H."/>
            <person name="Arguello R."/>
            <person name="Artieri C.G."/>
            <person name="Barbash D.A."/>
            <person name="Barker D."/>
            <person name="Barsanti P."/>
            <person name="Batterham P."/>
            <person name="Batzoglou S."/>
            <person name="Begun D."/>
            <person name="Bhutkar A."/>
            <person name="Blanco E."/>
            <person name="Bosak S.A."/>
            <person name="Bradley R.K."/>
            <person name="Brand A.D."/>
            <person name="Brent M.R."/>
            <person name="Brooks A.N."/>
            <person name="Brown R.H."/>
            <person name="Butlin R.K."/>
            <person name="Caggese C."/>
            <person name="Calvi B.R."/>
            <person name="Bernardo de Carvalho A."/>
            <person name="Caspi A."/>
            <person name="Castrezana S."/>
            <person name="Celniker S.E."/>
            <person name="Chang J.L."/>
            <person name="Chapple C."/>
            <person name="Chatterji S."/>
            <person name="Chinwalla A."/>
            <person name="Civetta A."/>
            <person name="Clifton S.W."/>
            <person name="Comeron J.M."/>
            <person name="Costello J.C."/>
            <person name="Coyne J.A."/>
            <person name="Daub J."/>
            <person name="David R.G."/>
            <person name="Delcher A.L."/>
            <person name="Delehaunty K."/>
            <person name="Do C.B."/>
            <person name="Ebling H."/>
            <person name="Edwards K."/>
            <person name="Eickbush T."/>
            <person name="Evans J.D."/>
            <person name="Filipski A."/>
            <person name="Findeiss S."/>
            <person name="Freyhult E."/>
            <person name="Fulton L."/>
            <person name="Fulton R."/>
            <person name="Garcia A.C."/>
            <person name="Gardiner A."/>
            <person name="Garfield D.A."/>
            <person name="Garvin B.E."/>
            <person name="Gibson G."/>
            <person name="Gilbert D."/>
            <person name="Gnerre S."/>
            <person name="Godfrey J."/>
            <person name="Good R."/>
            <person name="Gotea V."/>
            <person name="Gravely B."/>
            <person name="Greenberg A.J."/>
            <person name="Griffiths-Jones S."/>
            <person name="Gross S."/>
            <person name="Guigo R."/>
            <person name="Gustafson E.A."/>
            <person name="Haerty W."/>
            <person name="Hahn M.W."/>
            <person name="Halligan D.L."/>
            <person name="Halpern A.L."/>
            <person name="Halter G.M."/>
            <person name="Han M.V."/>
            <person name="Heger A."/>
            <person name="Hillier L."/>
            <person name="Hinrichs A.S."/>
            <person name="Holmes I."/>
            <person name="Hoskins R.A."/>
            <person name="Hubisz M.J."/>
            <person name="Hultmark D."/>
            <person name="Huntley M.A."/>
            <person name="Jaffe D.B."/>
            <person name="Jagadeeshan S."/>
            <person name="Jeck W.R."/>
            <person name="Johnson J."/>
            <person name="Jones C.D."/>
            <person name="Jordan W.C."/>
            <person name="Karpen G.H."/>
            <person name="Kataoka E."/>
            <person name="Keightley P.D."/>
            <person name="Kheradpour P."/>
            <person name="Kirkness E.F."/>
            <person name="Koerich L.B."/>
            <person name="Kristiansen K."/>
            <person name="Kudrna D."/>
            <person name="Kulathinal R.J."/>
            <person name="Kumar S."/>
            <person name="Kwok R."/>
            <person name="Lander E."/>
            <person name="Langley C.H."/>
            <person name="Lapoint R."/>
            <person name="Lazzaro B.P."/>
            <person name="Lee S.J."/>
            <person name="Levesque L."/>
            <person name="Li R."/>
            <person name="Lin C.F."/>
            <person name="Lin M.F."/>
            <person name="Lindblad-Toh K."/>
            <person name="Llopart A."/>
            <person name="Long M."/>
            <person name="Low L."/>
            <person name="Lozovsky E."/>
            <person name="Lu J."/>
            <person name="Luo M."/>
            <person name="Machado C.A."/>
            <person name="Makalowski W."/>
            <person name="Marzo M."/>
            <person name="Matsuda M."/>
            <person name="Matzkin L."/>
            <person name="McAllister B."/>
            <person name="McBride C.S."/>
            <person name="McKernan B."/>
            <person name="McKernan K."/>
            <person name="Mendez-Lago M."/>
            <person name="Minx P."/>
            <person name="Mollenhauer M.U."/>
            <person name="Montooth K."/>
            <person name="Mount S.M."/>
            <person name="Mu X."/>
            <person name="Myers E."/>
            <person name="Negre B."/>
            <person name="Newfeld S."/>
            <person name="Nielsen R."/>
            <person name="Noor M.A."/>
            <person name="O'Grady P."/>
            <person name="Pachter L."/>
            <person name="Papaceit M."/>
            <person name="Parisi M.J."/>
            <person name="Parisi M."/>
            <person name="Parts L."/>
            <person name="Pedersen J.S."/>
            <person name="Pesole G."/>
            <person name="Phillippy A.M."/>
            <person name="Ponting C.P."/>
            <person name="Pop M."/>
            <person name="Porcelli D."/>
            <person name="Powell J.R."/>
            <person name="Prohaska S."/>
            <person name="Pruitt K."/>
            <person name="Puig M."/>
            <person name="Quesneville H."/>
            <person name="Ram K.R."/>
            <person name="Rand D."/>
            <person name="Rasmussen M.D."/>
            <person name="Reed L.K."/>
            <person name="Reenan R."/>
            <person name="Reily A."/>
            <person name="Remington K.A."/>
            <person name="Rieger T.T."/>
            <person name="Ritchie M.G."/>
            <person name="Robin C."/>
            <person name="Rogers Y.H."/>
            <person name="Rohde C."/>
            <person name="Rozas J."/>
            <person name="Rubenfield M.J."/>
            <person name="Ruiz A."/>
            <person name="Russo S."/>
            <person name="Salzberg S.L."/>
            <person name="Sanchez-Gracia A."/>
            <person name="Saranga D.J."/>
            <person name="Sato H."/>
            <person name="Schaeffer S.W."/>
            <person name="Schatz M.C."/>
            <person name="Schlenke T."/>
            <person name="Schwartz R."/>
            <person name="Segarra C."/>
            <person name="Singh R.S."/>
            <person name="Sirot L."/>
            <person name="Sirota M."/>
            <person name="Sisneros N.B."/>
            <person name="Smith C.D."/>
            <person name="Smith T.F."/>
            <person name="Spieth J."/>
            <person name="Stage D.E."/>
            <person name="Stark A."/>
            <person name="Stephan W."/>
            <person name="Strausberg R.L."/>
            <person name="Strempel S."/>
            <person name="Sturgill D."/>
            <person name="Sutton G."/>
            <person name="Sutton G.G."/>
            <person name="Tao W."/>
            <person name="Teichmann S."/>
            <person name="Tobari Y.N."/>
            <person name="Tomimura Y."/>
            <person name="Tsolas J.M."/>
            <person name="Valente V.L."/>
            <person name="Venter E."/>
            <person name="Venter J.C."/>
            <person name="Vicario S."/>
            <person name="Vieira F.G."/>
            <person name="Vilella A.J."/>
            <person name="Villasante A."/>
            <person name="Walenz B."/>
            <person name="Wang J."/>
            <person name="Wasserman M."/>
            <person name="Watts T."/>
            <person name="Wilson D."/>
            <person name="Wilson R.K."/>
            <person name="Wing R.A."/>
            <person name="Wolfner M.F."/>
            <person name="Wong A."/>
            <person name="Wong G.K."/>
            <person name="Wu C.I."/>
            <person name="Wu G."/>
            <person name="Yamamoto D."/>
            <person name="Yang H.P."/>
            <person name="Yang S.P."/>
            <person name="Yorke J.A."/>
            <person name="Yoshida K."/>
            <person name="Zdobnov E."/>
            <person name="Zhang P."/>
            <person name="Zhang Y."/>
            <person name="Zimin A.V."/>
            <person name="Baldwin J."/>
            <person name="Abdouelleil A."/>
            <person name="Abdulkadir J."/>
            <person name="Abebe A."/>
            <person name="Abera B."/>
            <person name="Abreu J."/>
            <person name="Acer S.C."/>
            <person name="Aftuck L."/>
            <person name="Alexander A."/>
            <person name="An P."/>
            <person name="Anderson E."/>
            <person name="Anderson S."/>
            <person name="Arachi H."/>
            <person name="Azer M."/>
            <person name="Bachantsang P."/>
            <person name="Barry A."/>
            <person name="Bayul T."/>
            <person name="Berlin A."/>
            <person name="Bessette D."/>
            <person name="Bloom T."/>
            <person name="Blye J."/>
            <person name="Boguslavskiy L."/>
            <person name="Bonnet C."/>
            <person name="Boukhgalter B."/>
            <person name="Bourzgui I."/>
            <person name="Brown A."/>
            <person name="Cahill P."/>
            <person name="Channer S."/>
            <person name="Cheshatsang Y."/>
            <person name="Chuda L."/>
            <person name="Citroen M."/>
            <person name="Collymore A."/>
            <person name="Cooke P."/>
            <person name="Costello M."/>
            <person name="D'Aco K."/>
            <person name="Daza R."/>
            <person name="De Haan G."/>
            <person name="DeGray S."/>
            <person name="DeMaso C."/>
            <person name="Dhargay N."/>
            <person name="Dooley K."/>
            <person name="Dooley E."/>
            <person name="Doricent M."/>
            <person name="Dorje P."/>
            <person name="Dorjee K."/>
            <person name="Dupes A."/>
            <person name="Elong R."/>
            <person name="Falk J."/>
            <person name="Farina A."/>
            <person name="Faro S."/>
            <person name="Ferguson D."/>
            <person name="Fisher S."/>
            <person name="Foley C.D."/>
            <person name="Franke A."/>
            <person name="Friedrich D."/>
            <person name="Gadbois L."/>
            <person name="Gearin G."/>
            <person name="Gearin C.R."/>
            <person name="Giannoukos G."/>
            <person name="Goode T."/>
            <person name="Graham J."/>
            <person name="Grandbois E."/>
            <person name="Grewal S."/>
            <person name="Gyaltsen K."/>
            <person name="Hafez N."/>
            <person name="Hagos B."/>
            <person name="Hall J."/>
            <person name="Henson C."/>
            <person name="Hollinger A."/>
            <person name="Honan T."/>
            <person name="Huard M.D."/>
            <person name="Hughes L."/>
            <person name="Hurhula B."/>
            <person name="Husby M.E."/>
            <person name="Kamat A."/>
            <person name="Kanga B."/>
            <person name="Kashin S."/>
            <person name="Khazanovich D."/>
            <person name="Kisner P."/>
            <person name="Lance K."/>
            <person name="Lara M."/>
            <person name="Lee W."/>
            <person name="Lennon N."/>
            <person name="Letendre F."/>
            <person name="LeVine R."/>
            <person name="Lipovsky A."/>
            <person name="Liu X."/>
            <person name="Liu J."/>
            <person name="Liu S."/>
            <person name="Lokyitsang T."/>
            <person name="Lokyitsang Y."/>
            <person name="Lubonja R."/>
            <person name="Lui A."/>
            <person name="MacDonald P."/>
            <person name="Magnisalis V."/>
            <person name="Maru K."/>
            <person name="Matthews C."/>
            <person name="McCusker W."/>
            <person name="McDonough S."/>
            <person name="Mehta T."/>
            <person name="Meldrim J."/>
            <person name="Meneus L."/>
            <person name="Mihai O."/>
            <person name="Mihalev A."/>
            <person name="Mihova T."/>
            <person name="Mittelman R."/>
            <person name="Mlenga V."/>
            <person name="Montmayeur A."/>
            <person name="Mulrain L."/>
            <person name="Navidi A."/>
            <person name="Naylor J."/>
            <person name="Negash T."/>
            <person name="Nguyen T."/>
            <person name="Nguyen N."/>
            <person name="Nicol R."/>
            <person name="Norbu C."/>
            <person name="Norbu N."/>
            <person name="Novod N."/>
            <person name="O'Neill B."/>
            <person name="Osman S."/>
            <person name="Markiewicz E."/>
            <person name="Oyono O.L."/>
            <person name="Patti C."/>
            <person name="Phunkhang P."/>
            <person name="Pierre F."/>
            <person name="Priest M."/>
            <person name="Raghuraman S."/>
            <person name="Rege F."/>
            <person name="Reyes R."/>
            <person name="Rise C."/>
            <person name="Rogov P."/>
            <person name="Ross K."/>
            <person name="Ryan E."/>
            <person name="Settipalli S."/>
            <person name="Shea T."/>
            <person name="Sherpa N."/>
            <person name="Shi L."/>
            <person name="Shih D."/>
            <person name="Sparrow T."/>
            <person name="Spaulding J."/>
            <person name="Stalker J."/>
            <person name="Stange-Thomann N."/>
            <person name="Stavropoulos S."/>
            <person name="Stone C."/>
            <person name="Strader C."/>
            <person name="Tesfaye S."/>
            <person name="Thomson T."/>
            <person name="Thoulutsang Y."/>
            <person name="Thoulutsang D."/>
            <person name="Topham K."/>
            <person name="Topping I."/>
            <person name="Tsamla T."/>
            <person name="Vassiliev H."/>
            <person name="Vo A."/>
            <person name="Wangchuk T."/>
            <person name="Wangdi T."/>
            <person name="Weiand M."/>
            <person name="Wilkinson J."/>
            <person name="Wilson A."/>
            <person name="Yadav S."/>
            <person name="Young G."/>
            <person name="Yu Q."/>
            <person name="Zembek L."/>
            <person name="Zhong D."/>
            <person name="Zimmer A."/>
            <person name="Zwirko Z."/>
            <person name="Jaffe D.B."/>
            <person name="Alvarez P."/>
            <person name="Brockman W."/>
            <person name="Butler J."/>
            <person name="Chin C."/>
            <person name="Gnerre S."/>
            <person name="Grabherr M."/>
            <person name="Kleber M."/>
            <person name="Mauceli E."/>
            <person name="MacCallum I."/>
        </authorList>
    </citation>
    <scope>NUCLEOTIDE SEQUENCE [LARGE SCALE GENOMIC DNA]</scope>
    <source>
        <strain evidence="3">Tucson 15287-2541.00</strain>
    </source>
</reference>
<dbReference type="FunCoup" id="B4JWU6">
    <property type="interactions" value="15"/>
</dbReference>
<dbReference type="OMA" id="RCMRFLG"/>
<dbReference type="HOGENOM" id="CLU_559314_0_0_1"/>
<protein>
    <submittedName>
        <fullName evidence="2">GH17688</fullName>
    </submittedName>
</protein>
<dbReference type="InParanoid" id="B4JWU6"/>
<dbReference type="OrthoDB" id="10264956at2759"/>
<dbReference type="Proteomes" id="UP000001070">
    <property type="component" value="Unassembled WGS sequence"/>
</dbReference>
<sequence>MPVKSVLIEFRPNLCCGQICLQFDEPIRNCKNTRLIINNGDMFFLENGNSEFVLRHDSWDMDITQLSLFNASGCHITFRFNYTKIDLIKLFKIGSGPKVSHLMPLELSFVEKKDHLTLHCNKCLYELAPGCNYNRLRELPSGLFDASEFFCHSHGTSGQEQPTSSVLVPRATQIYYGLNYIVLNMCVVQNRISNISGNLYCKRCMRMLGSSIESGAAAKLWADALRWLPLSSLNANGNDRASALTRLLFKHATVTHLMIRLLSSLWPLAGTQFSPHGKRAILTTTMPDGHDHYMLIQVRETQLAILRRIPNDEYLDKGCFHRACKLYFRDYGSCHFDRQWLEQWMQQQEQQQQYVPKLSISPYLYAELLKRFDDNMSLIPKRLRYNNFEEKLQFTYFFYESDEQELLHRQQQHQPCSMKPMPQPKLGEYETDAGLVASLDEEDADNESDDEHSDSELGSMLLHKSAPIMVYEKNLAKRWPHQK</sequence>